<dbReference type="GeneID" id="115929491"/>
<dbReference type="AlphaFoldDB" id="A0A7M7PN48"/>
<proteinExistence type="predicted"/>
<name>A0A7M7PN48_STRPU</name>
<keyword evidence="3" id="KW-1185">Reference proteome</keyword>
<evidence type="ECO:0000313" key="2">
    <source>
        <dbReference type="EnsemblMetazoa" id="XP_030854359"/>
    </source>
</evidence>
<accession>A0A7M7PN48</accession>
<reference evidence="2" key="2">
    <citation type="submission" date="2021-01" db="UniProtKB">
        <authorList>
            <consortium name="EnsemblMetazoa"/>
        </authorList>
    </citation>
    <scope>IDENTIFICATION</scope>
</reference>
<protein>
    <submittedName>
        <fullName evidence="2">Uncharacterized protein</fullName>
    </submittedName>
</protein>
<feature type="region of interest" description="Disordered" evidence="1">
    <location>
        <begin position="76"/>
        <end position="147"/>
    </location>
</feature>
<dbReference type="RefSeq" id="XP_030854359.1">
    <property type="nucleotide sequence ID" value="XM_030998499.1"/>
</dbReference>
<dbReference type="EnsemblMetazoa" id="XM_030998499">
    <property type="protein sequence ID" value="XP_030854359"/>
    <property type="gene ID" value="LOC115929491"/>
</dbReference>
<dbReference type="InParanoid" id="A0A7M7PN48"/>
<dbReference type="OrthoDB" id="10242802at2759"/>
<dbReference type="KEGG" id="spu:115929491"/>
<evidence type="ECO:0000256" key="1">
    <source>
        <dbReference type="SAM" id="MobiDB-lite"/>
    </source>
</evidence>
<sequence length="147" mass="17743">MMYRTVSLYWSSPICFHYSANRVVPRFQHELAETLAFNEYVYLNDIQTNQINEFVQDLQEIHEGTELTTDREEIIQEKAEEDELKAEEDEEKAEEVKTEEELEEEEEMKAEEELEAEEEEEVKAEEEEMKAEEELKAEEDEEKRRRR</sequence>
<organism evidence="2 3">
    <name type="scientific">Strongylocentrotus purpuratus</name>
    <name type="common">Purple sea urchin</name>
    <dbReference type="NCBI Taxonomy" id="7668"/>
    <lineage>
        <taxon>Eukaryota</taxon>
        <taxon>Metazoa</taxon>
        <taxon>Echinodermata</taxon>
        <taxon>Eleutherozoa</taxon>
        <taxon>Echinozoa</taxon>
        <taxon>Echinoidea</taxon>
        <taxon>Euechinoidea</taxon>
        <taxon>Echinacea</taxon>
        <taxon>Camarodonta</taxon>
        <taxon>Echinidea</taxon>
        <taxon>Strongylocentrotidae</taxon>
        <taxon>Strongylocentrotus</taxon>
    </lineage>
</organism>
<evidence type="ECO:0000313" key="3">
    <source>
        <dbReference type="Proteomes" id="UP000007110"/>
    </source>
</evidence>
<feature type="compositionally biased region" description="Acidic residues" evidence="1">
    <location>
        <begin position="79"/>
        <end position="141"/>
    </location>
</feature>
<dbReference type="Proteomes" id="UP000007110">
    <property type="component" value="Unassembled WGS sequence"/>
</dbReference>
<reference evidence="3" key="1">
    <citation type="submission" date="2015-02" db="EMBL/GenBank/DDBJ databases">
        <title>Genome sequencing for Strongylocentrotus purpuratus.</title>
        <authorList>
            <person name="Murali S."/>
            <person name="Liu Y."/>
            <person name="Vee V."/>
            <person name="English A."/>
            <person name="Wang M."/>
            <person name="Skinner E."/>
            <person name="Han Y."/>
            <person name="Muzny D.M."/>
            <person name="Worley K.C."/>
            <person name="Gibbs R.A."/>
        </authorList>
    </citation>
    <scope>NUCLEOTIDE SEQUENCE</scope>
</reference>